<feature type="compositionally biased region" description="Basic residues" evidence="1">
    <location>
        <begin position="25"/>
        <end position="79"/>
    </location>
</feature>
<accession>A0A9Q1E788</accession>
<evidence type="ECO:0000256" key="1">
    <source>
        <dbReference type="SAM" id="MobiDB-lite"/>
    </source>
</evidence>
<feature type="compositionally biased region" description="Basic and acidic residues" evidence="1">
    <location>
        <begin position="80"/>
        <end position="89"/>
    </location>
</feature>
<evidence type="ECO:0000313" key="3">
    <source>
        <dbReference type="Proteomes" id="UP001152622"/>
    </source>
</evidence>
<organism evidence="2 3">
    <name type="scientific">Synaphobranchus kaupii</name>
    <name type="common">Kaup's arrowtooth eel</name>
    <dbReference type="NCBI Taxonomy" id="118154"/>
    <lineage>
        <taxon>Eukaryota</taxon>
        <taxon>Metazoa</taxon>
        <taxon>Chordata</taxon>
        <taxon>Craniata</taxon>
        <taxon>Vertebrata</taxon>
        <taxon>Euteleostomi</taxon>
        <taxon>Actinopterygii</taxon>
        <taxon>Neopterygii</taxon>
        <taxon>Teleostei</taxon>
        <taxon>Anguilliformes</taxon>
        <taxon>Synaphobranchidae</taxon>
        <taxon>Synaphobranchus</taxon>
    </lineage>
</organism>
<proteinExistence type="predicted"/>
<gene>
    <name evidence="2" type="ORF">SKAU_G00414530</name>
</gene>
<comment type="caution">
    <text evidence="2">The sequence shown here is derived from an EMBL/GenBank/DDBJ whole genome shotgun (WGS) entry which is preliminary data.</text>
</comment>
<feature type="compositionally biased region" description="Low complexity" evidence="1">
    <location>
        <begin position="160"/>
        <end position="176"/>
    </location>
</feature>
<keyword evidence="3" id="KW-1185">Reference proteome</keyword>
<dbReference type="PROSITE" id="PS51257">
    <property type="entry name" value="PROKAR_LIPOPROTEIN"/>
    <property type="match status" value="1"/>
</dbReference>
<protein>
    <submittedName>
        <fullName evidence="2">Uncharacterized protein</fullName>
    </submittedName>
</protein>
<dbReference type="AlphaFoldDB" id="A0A9Q1E788"/>
<dbReference type="EMBL" id="JAINUF010000023">
    <property type="protein sequence ID" value="KAJ8333445.1"/>
    <property type="molecule type" value="Genomic_DNA"/>
</dbReference>
<name>A0A9Q1E788_SYNKA</name>
<dbReference type="Proteomes" id="UP001152622">
    <property type="component" value="Chromosome 23"/>
</dbReference>
<reference evidence="2" key="1">
    <citation type="journal article" date="2023" name="Science">
        <title>Genome structures resolve the early diversification of teleost fishes.</title>
        <authorList>
            <person name="Parey E."/>
            <person name="Louis A."/>
            <person name="Montfort J."/>
            <person name="Bouchez O."/>
            <person name="Roques C."/>
            <person name="Iampietro C."/>
            <person name="Lluch J."/>
            <person name="Castinel A."/>
            <person name="Donnadieu C."/>
            <person name="Desvignes T."/>
            <person name="Floi Bucao C."/>
            <person name="Jouanno E."/>
            <person name="Wen M."/>
            <person name="Mejri S."/>
            <person name="Dirks R."/>
            <person name="Jansen H."/>
            <person name="Henkel C."/>
            <person name="Chen W.J."/>
            <person name="Zahm M."/>
            <person name="Cabau C."/>
            <person name="Klopp C."/>
            <person name="Thompson A.W."/>
            <person name="Robinson-Rechavi M."/>
            <person name="Braasch I."/>
            <person name="Lecointre G."/>
            <person name="Bobe J."/>
            <person name="Postlethwait J.H."/>
            <person name="Berthelot C."/>
            <person name="Roest Crollius H."/>
            <person name="Guiguen Y."/>
        </authorList>
    </citation>
    <scope>NUCLEOTIDE SEQUENCE</scope>
    <source>
        <strain evidence="2">WJC10195</strain>
    </source>
</reference>
<sequence>MRYANASGVTLAGVSCRRWRLRFRRRQARAPPAKRGRGQRRRRRTRLVVRSGRRPPGRRRRPLRRRRRQGPTKRMKRPLRRGENEKEGEPGGARRKLSFGSGSGKGSTVQFIRFPSSVEKATSTSTGSSRRALIRLTNSRRTSSRRSAGSRPSWNSCPWARRTCGRGASSASRSAS</sequence>
<feature type="region of interest" description="Disordered" evidence="1">
    <location>
        <begin position="25"/>
        <end position="176"/>
    </location>
</feature>
<evidence type="ECO:0000313" key="2">
    <source>
        <dbReference type="EMBL" id="KAJ8333445.1"/>
    </source>
</evidence>
<feature type="compositionally biased region" description="Low complexity" evidence="1">
    <location>
        <begin position="122"/>
        <end position="153"/>
    </location>
</feature>